<feature type="chain" id="PRO_5011623694" evidence="1">
    <location>
        <begin position="24"/>
        <end position="147"/>
    </location>
</feature>
<dbReference type="OrthoDB" id="14727at2"/>
<dbReference type="InterPro" id="IPR007332">
    <property type="entry name" value="DUF411"/>
</dbReference>
<proteinExistence type="predicted"/>
<evidence type="ECO:0000313" key="3">
    <source>
        <dbReference type="Proteomes" id="UP000198639"/>
    </source>
</evidence>
<evidence type="ECO:0000313" key="2">
    <source>
        <dbReference type="EMBL" id="SFC77572.1"/>
    </source>
</evidence>
<dbReference type="RefSeq" id="WP_091874561.1">
    <property type="nucleotide sequence ID" value="NZ_FOLD01000010.1"/>
</dbReference>
<evidence type="ECO:0000256" key="1">
    <source>
        <dbReference type="SAM" id="SignalP"/>
    </source>
</evidence>
<keyword evidence="1" id="KW-0732">Signal</keyword>
<accession>A0A1I1LYK7</accession>
<reference evidence="3" key="1">
    <citation type="submission" date="2016-10" db="EMBL/GenBank/DDBJ databases">
        <authorList>
            <person name="Varghese N."/>
            <person name="Submissions S."/>
        </authorList>
    </citation>
    <scope>NUCLEOTIDE SEQUENCE [LARGE SCALE GENOMIC DNA]</scope>
    <source>
        <strain evidence="3">CGMCC 1.12041</strain>
    </source>
</reference>
<sequence length="147" mass="15679">MFKRLISKSALAAALSLPMLAMAAAPVIDVYKSEYCGCCAAWVDHLKANGFAPKVTNVANPSDYRERGGIPNELGSCHTAIVQGYAIEGHVPASDIKRLLAEKPKAKGLAVPAMPLGSPGMEGPRKDPYDVLLVQADGKTKVFKHYN</sequence>
<organism evidence="2 3">
    <name type="scientific">Massilia yuzhufengensis</name>
    <dbReference type="NCBI Taxonomy" id="1164594"/>
    <lineage>
        <taxon>Bacteria</taxon>
        <taxon>Pseudomonadati</taxon>
        <taxon>Pseudomonadota</taxon>
        <taxon>Betaproteobacteria</taxon>
        <taxon>Burkholderiales</taxon>
        <taxon>Oxalobacteraceae</taxon>
        <taxon>Telluria group</taxon>
        <taxon>Massilia</taxon>
    </lineage>
</organism>
<keyword evidence="3" id="KW-1185">Reference proteome</keyword>
<gene>
    <name evidence="2" type="ORF">SAMN05216204_11036</name>
</gene>
<name>A0A1I1LYK7_9BURK</name>
<dbReference type="Pfam" id="PF04214">
    <property type="entry name" value="DUF411"/>
    <property type="match status" value="1"/>
</dbReference>
<dbReference type="AlphaFoldDB" id="A0A1I1LYK7"/>
<feature type="signal peptide" evidence="1">
    <location>
        <begin position="1"/>
        <end position="23"/>
    </location>
</feature>
<dbReference type="Proteomes" id="UP000198639">
    <property type="component" value="Unassembled WGS sequence"/>
</dbReference>
<dbReference type="STRING" id="1164594.SAMN05216204_11036"/>
<protein>
    <submittedName>
        <fullName evidence="2">Uncharacterized conserved protein</fullName>
    </submittedName>
</protein>
<dbReference type="EMBL" id="FOLD01000010">
    <property type="protein sequence ID" value="SFC77572.1"/>
    <property type="molecule type" value="Genomic_DNA"/>
</dbReference>